<dbReference type="AlphaFoldDB" id="A0A6A2XK71"/>
<dbReference type="InterPro" id="IPR029045">
    <property type="entry name" value="ClpP/crotonase-like_dom_sf"/>
</dbReference>
<dbReference type="PANTHER" id="PTHR46033:SF8">
    <property type="entry name" value="PROTEIN MAINTENANCE OF MERISTEMS-LIKE"/>
    <property type="match status" value="1"/>
</dbReference>
<dbReference type="GO" id="GO:0006508">
    <property type="term" value="P:proteolysis"/>
    <property type="evidence" value="ECO:0007669"/>
    <property type="project" value="UniProtKB-KW"/>
</dbReference>
<proteinExistence type="predicted"/>
<reference evidence="3" key="1">
    <citation type="submission" date="2019-09" db="EMBL/GenBank/DDBJ databases">
        <title>Draft genome information of white flower Hibiscus syriacus.</title>
        <authorList>
            <person name="Kim Y.-M."/>
        </authorList>
    </citation>
    <scope>NUCLEOTIDE SEQUENCE [LARGE SCALE GENOMIC DNA]</scope>
    <source>
        <strain evidence="3">YM2019G1</strain>
    </source>
</reference>
<gene>
    <name evidence="3" type="ORF">F3Y22_tig00116967pilonHSYRG00003</name>
</gene>
<dbReference type="InterPro" id="IPR047272">
    <property type="entry name" value="S49_SppA_C"/>
</dbReference>
<name>A0A6A2XK71_HIBSY</name>
<dbReference type="InterPro" id="IPR002142">
    <property type="entry name" value="Peptidase_S49"/>
</dbReference>
<dbReference type="SUPFAM" id="SSF52096">
    <property type="entry name" value="ClpP/crotonase"/>
    <property type="match status" value="1"/>
</dbReference>
<dbReference type="GO" id="GO:0008233">
    <property type="term" value="F:peptidase activity"/>
    <property type="evidence" value="ECO:0007669"/>
    <property type="project" value="UniProtKB-KW"/>
</dbReference>
<protein>
    <submittedName>
        <fullName evidence="3">Serine protease SPPA</fullName>
    </submittedName>
</protein>
<comment type="caution">
    <text evidence="3">The sequence shown here is derived from an EMBL/GenBank/DDBJ whole genome shotgun (WGS) entry which is preliminary data.</text>
</comment>
<organism evidence="3 4">
    <name type="scientific">Hibiscus syriacus</name>
    <name type="common">Rose of Sharon</name>
    <dbReference type="NCBI Taxonomy" id="106335"/>
    <lineage>
        <taxon>Eukaryota</taxon>
        <taxon>Viridiplantae</taxon>
        <taxon>Streptophyta</taxon>
        <taxon>Embryophyta</taxon>
        <taxon>Tracheophyta</taxon>
        <taxon>Spermatophyta</taxon>
        <taxon>Magnoliopsida</taxon>
        <taxon>eudicotyledons</taxon>
        <taxon>Gunneridae</taxon>
        <taxon>Pentapetalae</taxon>
        <taxon>rosids</taxon>
        <taxon>malvids</taxon>
        <taxon>Malvales</taxon>
        <taxon>Malvaceae</taxon>
        <taxon>Malvoideae</taxon>
        <taxon>Hibiscus</taxon>
    </lineage>
</organism>
<dbReference type="EMBL" id="VEPZ02001740">
    <property type="protein sequence ID" value="KAE8658869.1"/>
    <property type="molecule type" value="Genomic_DNA"/>
</dbReference>
<feature type="domain" description="Aminotransferase-like plant mobile" evidence="2">
    <location>
        <begin position="15"/>
        <end position="142"/>
    </location>
</feature>
<dbReference type="Gene3D" id="2.160.10.10">
    <property type="entry name" value="Hexapeptide repeat proteins"/>
    <property type="match status" value="1"/>
</dbReference>
<dbReference type="Proteomes" id="UP000436088">
    <property type="component" value="Unassembled WGS sequence"/>
</dbReference>
<dbReference type="Pfam" id="PF01343">
    <property type="entry name" value="Peptidase_S49"/>
    <property type="match status" value="1"/>
</dbReference>
<evidence type="ECO:0000313" key="4">
    <source>
        <dbReference type="Proteomes" id="UP000436088"/>
    </source>
</evidence>
<dbReference type="InterPro" id="IPR019557">
    <property type="entry name" value="AminoTfrase-like_pln_mobile"/>
</dbReference>
<keyword evidence="3" id="KW-0378">Hydrolase</keyword>
<dbReference type="Gene3D" id="3.90.226.10">
    <property type="entry name" value="2-enoyl-CoA Hydratase, Chain A, domain 1"/>
    <property type="match status" value="2"/>
</dbReference>
<dbReference type="InterPro" id="IPR044824">
    <property type="entry name" value="MAIN-like"/>
</dbReference>
<dbReference type="PANTHER" id="PTHR46033">
    <property type="entry name" value="PROTEIN MAIN-LIKE 2"/>
    <property type="match status" value="1"/>
</dbReference>
<feature type="domain" description="Peptidase S49" evidence="1">
    <location>
        <begin position="253"/>
        <end position="303"/>
    </location>
</feature>
<dbReference type="CDD" id="cd07023">
    <property type="entry name" value="S49_Sppa_N_C"/>
    <property type="match status" value="1"/>
</dbReference>
<keyword evidence="4" id="KW-1185">Reference proteome</keyword>
<evidence type="ECO:0000259" key="2">
    <source>
        <dbReference type="Pfam" id="PF10536"/>
    </source>
</evidence>
<dbReference type="GO" id="GO:0010073">
    <property type="term" value="P:meristem maintenance"/>
    <property type="evidence" value="ECO:0007669"/>
    <property type="project" value="InterPro"/>
</dbReference>
<keyword evidence="3" id="KW-0645">Protease</keyword>
<evidence type="ECO:0000259" key="1">
    <source>
        <dbReference type="Pfam" id="PF01343"/>
    </source>
</evidence>
<dbReference type="Pfam" id="PF10536">
    <property type="entry name" value="PMD"/>
    <property type="match status" value="1"/>
</dbReference>
<evidence type="ECO:0000313" key="3">
    <source>
        <dbReference type="EMBL" id="KAE8658869.1"/>
    </source>
</evidence>
<accession>A0A6A2XK71</accession>
<sequence>MEIIYLDTLLIRYQGNCKIEPDLISALVERWRPETHTFHLPCGECTITLEDVALHLGLPVDGDVISGISQGSCTTLCRDNLGRVPESFIRCRISLNWLDANFQELSADASEDEIKMYEQTFILQLIGGLLMPDKSRNLMSPAAVVLDMISIALFMSRCEEPIRISTTSESTDRKNHQELLDDLEKIKVLIDQQAGTHFEWVPYCTDDVRAMIPPELRGQLDVWMAMVPLICYATVEWHSTDRVLRMWREIRLLAASKPVIASMSDVAASGGYYMAMAAETIVIENLTLTGSIGVVTDRMKLSYLQTLQSAQNAYKQFRDKAASSRSMTVEKMEEVAQGRVWAGIDAIGGLSRAIAIAKHKINIPQDKPVSSFLFVLRQTYCDTEPRAAEIPDLYNILSGAVVGGDIPGRTVIGCNNVVGHHAVVGIKCQDMKYKVTCLIRLFIS</sequence>